<dbReference type="AlphaFoldDB" id="A0A6A6G8Z0"/>
<organism evidence="1 2">
    <name type="scientific">Elsinoe ampelina</name>
    <dbReference type="NCBI Taxonomy" id="302913"/>
    <lineage>
        <taxon>Eukaryota</taxon>
        <taxon>Fungi</taxon>
        <taxon>Dikarya</taxon>
        <taxon>Ascomycota</taxon>
        <taxon>Pezizomycotina</taxon>
        <taxon>Dothideomycetes</taxon>
        <taxon>Dothideomycetidae</taxon>
        <taxon>Myriangiales</taxon>
        <taxon>Elsinoaceae</taxon>
        <taxon>Elsinoe</taxon>
    </lineage>
</organism>
<proteinExistence type="predicted"/>
<evidence type="ECO:0000313" key="1">
    <source>
        <dbReference type="EMBL" id="KAF2222059.1"/>
    </source>
</evidence>
<reference evidence="2" key="1">
    <citation type="journal article" date="2020" name="Stud. Mycol.">
        <title>101 Dothideomycetes genomes: A test case for predicting lifestyles and emergence of pathogens.</title>
        <authorList>
            <person name="Haridas S."/>
            <person name="Albert R."/>
            <person name="Binder M."/>
            <person name="Bloem J."/>
            <person name="LaButti K."/>
            <person name="Salamov A."/>
            <person name="Andreopoulos B."/>
            <person name="Baker S."/>
            <person name="Barry K."/>
            <person name="Bills G."/>
            <person name="Bluhm B."/>
            <person name="Cannon C."/>
            <person name="Castanera R."/>
            <person name="Culley D."/>
            <person name="Daum C."/>
            <person name="Ezra D."/>
            <person name="Gonzalez J."/>
            <person name="Henrissat B."/>
            <person name="Kuo A."/>
            <person name="Liang C."/>
            <person name="Lipzen A."/>
            <person name="Lutzoni F."/>
            <person name="Magnuson J."/>
            <person name="Mondo S."/>
            <person name="Nolan M."/>
            <person name="Ohm R."/>
            <person name="Pangilinan J."/>
            <person name="Park H.-J."/>
            <person name="Ramirez L."/>
            <person name="Alfaro M."/>
            <person name="Sun H."/>
            <person name="Tritt A."/>
            <person name="Yoshinaga Y."/>
            <person name="Zwiers L.-H."/>
            <person name="Turgeon B."/>
            <person name="Goodwin S."/>
            <person name="Spatafora J."/>
            <person name="Crous P."/>
            <person name="Grigoriev I."/>
        </authorList>
    </citation>
    <scope>NUCLEOTIDE SEQUENCE [LARGE SCALE GENOMIC DNA]</scope>
    <source>
        <strain evidence="2">CECT 20119</strain>
    </source>
</reference>
<protein>
    <submittedName>
        <fullName evidence="1">Uncharacterized protein</fullName>
    </submittedName>
</protein>
<dbReference type="EMBL" id="ML992509">
    <property type="protein sequence ID" value="KAF2222059.1"/>
    <property type="molecule type" value="Genomic_DNA"/>
</dbReference>
<keyword evidence="2" id="KW-1185">Reference proteome</keyword>
<accession>A0A6A6G8Z0</accession>
<dbReference type="Proteomes" id="UP000799538">
    <property type="component" value="Unassembled WGS sequence"/>
</dbReference>
<name>A0A6A6G8Z0_9PEZI</name>
<sequence length="163" mass="18078">MELPYAISSVAPHFESGYARSTGSCRSLHTVPQNPVRLEISQSTLLPMATRIDSCAAKAFKFCPRPVVWPPNIPARTPDRLPARHTILLACSLRASDVPKHGNGGRNQALLLPKNLWALFSPTCRTVHHLQIHFPDILLLQSRPALQTLEVLGSLRPNLAHFR</sequence>
<gene>
    <name evidence="1" type="ORF">BDZ85DRAFT_136569</name>
</gene>
<evidence type="ECO:0000313" key="2">
    <source>
        <dbReference type="Proteomes" id="UP000799538"/>
    </source>
</evidence>